<protein>
    <recommendedName>
        <fullName evidence="10">Odorant receptor</fullName>
    </recommendedName>
</protein>
<evidence type="ECO:0000256" key="2">
    <source>
        <dbReference type="ARBA" id="ARBA00022475"/>
    </source>
</evidence>
<keyword evidence="3 10" id="KW-0716">Sensory transduction</keyword>
<keyword evidence="4 10" id="KW-0812">Transmembrane</keyword>
<name>A0AAV7HSX5_COTGL</name>
<evidence type="ECO:0000256" key="5">
    <source>
        <dbReference type="ARBA" id="ARBA00022725"/>
    </source>
</evidence>
<keyword evidence="8 10" id="KW-0675">Receptor</keyword>
<evidence type="ECO:0000256" key="7">
    <source>
        <dbReference type="ARBA" id="ARBA00023136"/>
    </source>
</evidence>
<dbReference type="Pfam" id="PF02949">
    <property type="entry name" value="7tm_6"/>
    <property type="match status" value="1"/>
</dbReference>
<feature type="transmembrane region" description="Helical" evidence="10">
    <location>
        <begin position="127"/>
        <end position="148"/>
    </location>
</feature>
<keyword evidence="5 10" id="KW-0552">Olfaction</keyword>
<evidence type="ECO:0000256" key="10">
    <source>
        <dbReference type="RuleBase" id="RU351113"/>
    </source>
</evidence>
<evidence type="ECO:0000313" key="12">
    <source>
        <dbReference type="Proteomes" id="UP000826195"/>
    </source>
</evidence>
<keyword evidence="12" id="KW-1185">Reference proteome</keyword>
<comment type="similarity">
    <text evidence="10">Belongs to the insect chemoreceptor superfamily. Heteromeric odorant receptor channel (TC 1.A.69) family.</text>
</comment>
<dbReference type="EMBL" id="JAHXZJ010002982">
    <property type="protein sequence ID" value="KAH0534740.1"/>
    <property type="molecule type" value="Genomic_DNA"/>
</dbReference>
<keyword evidence="7 10" id="KW-0472">Membrane</keyword>
<feature type="transmembrane region" description="Helical" evidence="10">
    <location>
        <begin position="283"/>
        <end position="305"/>
    </location>
</feature>
<dbReference type="GO" id="GO:0005549">
    <property type="term" value="F:odorant binding"/>
    <property type="evidence" value="ECO:0007669"/>
    <property type="project" value="InterPro"/>
</dbReference>
<gene>
    <name evidence="11" type="ORF">KQX54_007690</name>
</gene>
<comment type="caution">
    <text evidence="11">The sequence shown here is derived from an EMBL/GenBank/DDBJ whole genome shotgun (WGS) entry which is preliminary data.</text>
</comment>
<dbReference type="PANTHER" id="PTHR21137:SF35">
    <property type="entry name" value="ODORANT RECEPTOR 19A-RELATED"/>
    <property type="match status" value="1"/>
</dbReference>
<evidence type="ECO:0000256" key="6">
    <source>
        <dbReference type="ARBA" id="ARBA00022989"/>
    </source>
</evidence>
<dbReference type="GO" id="GO:0005886">
    <property type="term" value="C:plasma membrane"/>
    <property type="evidence" value="ECO:0007669"/>
    <property type="project" value="UniProtKB-SubCell"/>
</dbReference>
<keyword evidence="2" id="KW-1003">Cell membrane</keyword>
<feature type="transmembrane region" description="Helical" evidence="10">
    <location>
        <begin position="36"/>
        <end position="57"/>
    </location>
</feature>
<dbReference type="Proteomes" id="UP000826195">
    <property type="component" value="Unassembled WGS sequence"/>
</dbReference>
<evidence type="ECO:0000256" key="1">
    <source>
        <dbReference type="ARBA" id="ARBA00004651"/>
    </source>
</evidence>
<comment type="subcellular location">
    <subcellularLocation>
        <location evidence="1 10">Cell membrane</location>
        <topology evidence="1 10">Multi-pass membrane protein</topology>
    </subcellularLocation>
</comment>
<dbReference type="PANTHER" id="PTHR21137">
    <property type="entry name" value="ODORANT RECEPTOR"/>
    <property type="match status" value="1"/>
</dbReference>
<feature type="transmembrane region" description="Helical" evidence="10">
    <location>
        <begin position="180"/>
        <end position="206"/>
    </location>
</feature>
<comment type="caution">
    <text evidence="10">Lacks conserved residue(s) required for the propagation of feature annotation.</text>
</comment>
<dbReference type="GO" id="GO:0007165">
    <property type="term" value="P:signal transduction"/>
    <property type="evidence" value="ECO:0007669"/>
    <property type="project" value="UniProtKB-KW"/>
</dbReference>
<proteinExistence type="inferred from homology"/>
<keyword evidence="9 10" id="KW-0807">Transducer</keyword>
<sequence>MKSELKINSFENELGLLVQCLKLNGLWPYKNKYNNLKFSLCIIVAITGVFHGLYIIFNQKSSHNRILSMFQATLYFHTLMQRIVFKWNQSNFKTVFNYMDRDWKESNHLKSNDLNIMFNYVKKSRHVVKIIFMTFFAAGFGWGVNLLIEVFVHKKRDLLIFENWNAVTWDVTSSTKLLRLLFQLLATFNGLFGAATIDSCIVLLILHCCGQLEILCEKIKKFHGLIRHNLINRNKDCSNTVRIINNCSCLQCIVEKHNYLIHFIINVKLILSKSFVKVLDESIHGLMLLQLIPGTISFCTNGYGLMKSYTNGDISSMIYHIIYILAIMPIFLTLCSVSDDLLQKIHKKNNGMHLTSSVFVSVVHKWCGVFICPSSNNDKELSRS</sequence>
<reference evidence="11 12" key="1">
    <citation type="journal article" date="2021" name="J. Hered.">
        <title>A chromosome-level genome assembly of the parasitoid wasp, Cotesia glomerata (Hymenoptera: Braconidae).</title>
        <authorList>
            <person name="Pinto B.J."/>
            <person name="Weis J.J."/>
            <person name="Gamble T."/>
            <person name="Ode P.J."/>
            <person name="Paul R."/>
            <person name="Zaspel J.M."/>
        </authorList>
    </citation>
    <scope>NUCLEOTIDE SEQUENCE [LARGE SCALE GENOMIC DNA]</scope>
    <source>
        <strain evidence="11">CgM1</strain>
    </source>
</reference>
<evidence type="ECO:0000313" key="11">
    <source>
        <dbReference type="EMBL" id="KAH0534740.1"/>
    </source>
</evidence>
<organism evidence="11 12">
    <name type="scientific">Cotesia glomerata</name>
    <name type="common">Lepidopteran parasitic wasp</name>
    <name type="synonym">Apanteles glomeratus</name>
    <dbReference type="NCBI Taxonomy" id="32391"/>
    <lineage>
        <taxon>Eukaryota</taxon>
        <taxon>Metazoa</taxon>
        <taxon>Ecdysozoa</taxon>
        <taxon>Arthropoda</taxon>
        <taxon>Hexapoda</taxon>
        <taxon>Insecta</taxon>
        <taxon>Pterygota</taxon>
        <taxon>Neoptera</taxon>
        <taxon>Endopterygota</taxon>
        <taxon>Hymenoptera</taxon>
        <taxon>Apocrita</taxon>
        <taxon>Ichneumonoidea</taxon>
        <taxon>Braconidae</taxon>
        <taxon>Microgastrinae</taxon>
        <taxon>Cotesia</taxon>
    </lineage>
</organism>
<dbReference type="InterPro" id="IPR004117">
    <property type="entry name" value="7tm6_olfct_rcpt"/>
</dbReference>
<evidence type="ECO:0000256" key="4">
    <source>
        <dbReference type="ARBA" id="ARBA00022692"/>
    </source>
</evidence>
<evidence type="ECO:0000256" key="9">
    <source>
        <dbReference type="ARBA" id="ARBA00023224"/>
    </source>
</evidence>
<dbReference type="GO" id="GO:0004984">
    <property type="term" value="F:olfactory receptor activity"/>
    <property type="evidence" value="ECO:0007669"/>
    <property type="project" value="InterPro"/>
</dbReference>
<evidence type="ECO:0000256" key="3">
    <source>
        <dbReference type="ARBA" id="ARBA00022606"/>
    </source>
</evidence>
<feature type="transmembrane region" description="Helical" evidence="10">
    <location>
        <begin position="317"/>
        <end position="337"/>
    </location>
</feature>
<keyword evidence="6 10" id="KW-1133">Transmembrane helix</keyword>
<dbReference type="AlphaFoldDB" id="A0AAV7HSX5"/>
<accession>A0AAV7HSX5</accession>
<evidence type="ECO:0000256" key="8">
    <source>
        <dbReference type="ARBA" id="ARBA00023170"/>
    </source>
</evidence>